<name>A0A4P5Z968_PLAAG</name>
<comment type="caution">
    <text evidence="1">The sequence shown here is derived from an EMBL/GenBank/DDBJ whole genome shotgun (WGS) entry which is preliminary data.</text>
</comment>
<reference evidence="2" key="1">
    <citation type="submission" date="2019-02" db="EMBL/GenBank/DDBJ databases">
        <title>Draft genome sequence of Planktothrix agardhii NIES-905.</title>
        <authorList>
            <person name="Yamaguchi H."/>
            <person name="Suzuki S."/>
            <person name="Kawachi M."/>
        </authorList>
    </citation>
    <scope>NUCLEOTIDE SEQUENCE [LARGE SCALE GENOMIC DNA]</scope>
    <source>
        <strain evidence="2">CCAP 1459/11A</strain>
    </source>
</reference>
<evidence type="ECO:0000313" key="2">
    <source>
        <dbReference type="Proteomes" id="UP000299794"/>
    </source>
</evidence>
<dbReference type="EMBL" id="BJCD01000028">
    <property type="protein sequence ID" value="GDZ92570.1"/>
    <property type="molecule type" value="Genomic_DNA"/>
</dbReference>
<protein>
    <submittedName>
        <fullName evidence="1">Uncharacterized protein</fullName>
    </submittedName>
</protein>
<dbReference type="Proteomes" id="UP000299794">
    <property type="component" value="Unassembled WGS sequence"/>
</dbReference>
<sequence length="236" mass="27766">MTRLSYQHLKFIRSKTIKIPDVLQNAINEVWQKQYKELDEANADPNNNLETDVHKILTVLDNNNDCLAYSRYIWMGIILGFATKPTVRAYLPNDRRPSLILTMIKNFFFTEIAKQLSNEIPCFISENLEYSQTISQLCEQLFPHKFEGSQALDEALDVFWNLLRLMDYNLAEEALLESLDDCFDGYAIFPGSQHRRDLFNWWLLDVVPATWCLKFPKKIYTIKGLKRFTSDQFFEI</sequence>
<organism evidence="1 2">
    <name type="scientific">Planktothrix agardhii CCAP 1459/11A</name>
    <dbReference type="NCBI Taxonomy" id="282420"/>
    <lineage>
        <taxon>Bacteria</taxon>
        <taxon>Bacillati</taxon>
        <taxon>Cyanobacteriota</taxon>
        <taxon>Cyanophyceae</taxon>
        <taxon>Oscillatoriophycideae</taxon>
        <taxon>Oscillatoriales</taxon>
        <taxon>Microcoleaceae</taxon>
        <taxon>Planktothrix</taxon>
    </lineage>
</organism>
<accession>A0A4P5Z968</accession>
<evidence type="ECO:0000313" key="1">
    <source>
        <dbReference type="EMBL" id="GDZ92570.1"/>
    </source>
</evidence>
<gene>
    <name evidence="1" type="ORF">PA905_02650</name>
</gene>
<dbReference type="AlphaFoldDB" id="A0A4P5Z968"/>
<proteinExistence type="predicted"/>